<evidence type="ECO:0000313" key="1">
    <source>
        <dbReference type="EMBL" id="KAA1252349.1"/>
    </source>
</evidence>
<accession>A0A5Q6PCL0</accession>
<organism evidence="1 2">
    <name type="scientific">Vibrio cholerae</name>
    <dbReference type="NCBI Taxonomy" id="666"/>
    <lineage>
        <taxon>Bacteria</taxon>
        <taxon>Pseudomonadati</taxon>
        <taxon>Pseudomonadota</taxon>
        <taxon>Gammaproteobacteria</taxon>
        <taxon>Vibrionales</taxon>
        <taxon>Vibrionaceae</taxon>
        <taxon>Vibrio</taxon>
    </lineage>
</organism>
<dbReference type="InterPro" id="IPR022178">
    <property type="entry name" value="DUF3709"/>
</dbReference>
<dbReference type="EMBL" id="VUAA01000107">
    <property type="protein sequence ID" value="KAA1252349.1"/>
    <property type="molecule type" value="Genomic_DNA"/>
</dbReference>
<reference evidence="1 2" key="1">
    <citation type="submission" date="2019-09" db="EMBL/GenBank/DDBJ databases">
        <authorList>
            <person name="Kritzky A."/>
            <person name="Schelkanova E.Y."/>
            <person name="Alkhova Z.V."/>
            <person name="Smirnova N.I."/>
        </authorList>
    </citation>
    <scope>NUCLEOTIDE SEQUENCE [LARGE SCALE GENOMIC DNA]</scope>
    <source>
        <strain evidence="1 2">M1526</strain>
    </source>
</reference>
<name>A0A5Q6PCL0_VIBCL</name>
<dbReference type="AlphaFoldDB" id="A0A5Q6PCL0"/>
<proteinExistence type="predicted"/>
<feature type="non-terminal residue" evidence="1">
    <location>
        <position position="1"/>
    </location>
</feature>
<comment type="caution">
    <text evidence="1">The sequence shown here is derived from an EMBL/GenBank/DDBJ whole genome shotgun (WGS) entry which is preliminary data.</text>
</comment>
<dbReference type="Proteomes" id="UP000323225">
    <property type="component" value="Unassembled WGS sequence"/>
</dbReference>
<dbReference type="Pfam" id="PF12493">
    <property type="entry name" value="DUF3709"/>
    <property type="match status" value="1"/>
</dbReference>
<gene>
    <name evidence="1" type="ORF">F0M16_23525</name>
</gene>
<evidence type="ECO:0000313" key="2">
    <source>
        <dbReference type="Proteomes" id="UP000323225"/>
    </source>
</evidence>
<sequence length="55" mass="6395">AFTYGLKVCRQFNIVFRCLMKRQCVCRCKFQCHCLIELLCSCVVSRFVGEGFHIG</sequence>
<protein>
    <submittedName>
        <fullName evidence="1">DUF3709 domain-containing protein</fullName>
    </submittedName>
</protein>